<organism evidence="2 3">
    <name type="scientific">Nocardia aurea</name>
    <dbReference type="NCBI Taxonomy" id="2144174"/>
    <lineage>
        <taxon>Bacteria</taxon>
        <taxon>Bacillati</taxon>
        <taxon>Actinomycetota</taxon>
        <taxon>Actinomycetes</taxon>
        <taxon>Mycobacteriales</taxon>
        <taxon>Nocardiaceae</taxon>
        <taxon>Nocardia</taxon>
    </lineage>
</organism>
<comment type="caution">
    <text evidence="2">The sequence shown here is derived from an EMBL/GenBank/DDBJ whole genome shotgun (WGS) entry which is preliminary data.</text>
</comment>
<keyword evidence="1" id="KW-0812">Transmembrane</keyword>
<dbReference type="Proteomes" id="UP001551695">
    <property type="component" value="Unassembled WGS sequence"/>
</dbReference>
<sequence>MKSVRYLSRWAAYGLAALPISLARVPVRLRVPRRLLGARITPRGLNWTRVRLHSTLGAAAGLVAWFAALLATVALVRGVAYPLVAAHDHENSWGGPTLGGAWAVHAALGIGLLPLWGVLLAGLGAVQVGLANRLLGRTGPWWPVPVSLALAAGGVLLFVSWLHQI</sequence>
<name>A0ABV3FSW7_9NOCA</name>
<keyword evidence="3" id="KW-1185">Reference proteome</keyword>
<accession>A0ABV3FSW7</accession>
<protein>
    <submittedName>
        <fullName evidence="2">Uncharacterized protein</fullName>
    </submittedName>
</protein>
<keyword evidence="1" id="KW-1133">Transmembrane helix</keyword>
<evidence type="ECO:0000256" key="1">
    <source>
        <dbReference type="SAM" id="Phobius"/>
    </source>
</evidence>
<feature type="transmembrane region" description="Helical" evidence="1">
    <location>
        <begin position="101"/>
        <end position="121"/>
    </location>
</feature>
<feature type="transmembrane region" description="Helical" evidence="1">
    <location>
        <begin position="141"/>
        <end position="162"/>
    </location>
</feature>
<dbReference type="RefSeq" id="WP_355091869.1">
    <property type="nucleotide sequence ID" value="NZ_JBEXKW010000166.1"/>
</dbReference>
<gene>
    <name evidence="2" type="ORF">AB0I48_13165</name>
</gene>
<evidence type="ECO:0000313" key="2">
    <source>
        <dbReference type="EMBL" id="MEV0708507.1"/>
    </source>
</evidence>
<keyword evidence="1" id="KW-0472">Membrane</keyword>
<proteinExistence type="predicted"/>
<evidence type="ECO:0000313" key="3">
    <source>
        <dbReference type="Proteomes" id="UP001551695"/>
    </source>
</evidence>
<dbReference type="EMBL" id="JBFAKC010000005">
    <property type="protein sequence ID" value="MEV0708507.1"/>
    <property type="molecule type" value="Genomic_DNA"/>
</dbReference>
<reference evidence="2 3" key="1">
    <citation type="submission" date="2024-06" db="EMBL/GenBank/DDBJ databases">
        <title>The Natural Products Discovery Center: Release of the First 8490 Sequenced Strains for Exploring Actinobacteria Biosynthetic Diversity.</title>
        <authorList>
            <person name="Kalkreuter E."/>
            <person name="Kautsar S.A."/>
            <person name="Yang D."/>
            <person name="Bader C.D."/>
            <person name="Teijaro C.N."/>
            <person name="Fluegel L."/>
            <person name="Davis C.M."/>
            <person name="Simpson J.R."/>
            <person name="Lauterbach L."/>
            <person name="Steele A.D."/>
            <person name="Gui C."/>
            <person name="Meng S."/>
            <person name="Li G."/>
            <person name="Viehrig K."/>
            <person name="Ye F."/>
            <person name="Su P."/>
            <person name="Kiefer A.F."/>
            <person name="Nichols A."/>
            <person name="Cepeda A.J."/>
            <person name="Yan W."/>
            <person name="Fan B."/>
            <person name="Jiang Y."/>
            <person name="Adhikari A."/>
            <person name="Zheng C.-J."/>
            <person name="Schuster L."/>
            <person name="Cowan T.M."/>
            <person name="Smanski M.J."/>
            <person name="Chevrette M.G."/>
            <person name="De Carvalho L.P.S."/>
            <person name="Shen B."/>
        </authorList>
    </citation>
    <scope>NUCLEOTIDE SEQUENCE [LARGE SCALE GENOMIC DNA]</scope>
    <source>
        <strain evidence="2 3">NPDC050403</strain>
    </source>
</reference>
<feature type="transmembrane region" description="Helical" evidence="1">
    <location>
        <begin position="56"/>
        <end position="80"/>
    </location>
</feature>